<comment type="caution">
    <text evidence="10">The sequence shown here is derived from an EMBL/GenBank/DDBJ whole genome shotgun (WGS) entry which is preliminary data.</text>
</comment>
<evidence type="ECO:0000256" key="6">
    <source>
        <dbReference type="RuleBase" id="RU004057"/>
    </source>
</evidence>
<reference evidence="10 11" key="1">
    <citation type="submission" date="2019-02" db="EMBL/GenBank/DDBJ databases">
        <title>Deep-cultivation of Planctomycetes and their phenomic and genomic characterization uncovers novel biology.</title>
        <authorList>
            <person name="Wiegand S."/>
            <person name="Jogler M."/>
            <person name="Boedeker C."/>
            <person name="Pinto D."/>
            <person name="Vollmers J."/>
            <person name="Rivas-Marin E."/>
            <person name="Kohn T."/>
            <person name="Peeters S.H."/>
            <person name="Heuer A."/>
            <person name="Rast P."/>
            <person name="Oberbeckmann S."/>
            <person name="Bunk B."/>
            <person name="Jeske O."/>
            <person name="Meyerdierks A."/>
            <person name="Storesund J.E."/>
            <person name="Kallscheuer N."/>
            <person name="Luecker S."/>
            <person name="Lage O.M."/>
            <person name="Pohl T."/>
            <person name="Merkel B.J."/>
            <person name="Hornburger P."/>
            <person name="Mueller R.-W."/>
            <person name="Bruemmer F."/>
            <person name="Labrenz M."/>
            <person name="Spormann A.M."/>
            <person name="Op Den Camp H."/>
            <person name="Overmann J."/>
            <person name="Amann R."/>
            <person name="Jetten M.S.M."/>
            <person name="Mascher T."/>
            <person name="Medema M.H."/>
            <person name="Devos D.P."/>
            <person name="Kaster A.-K."/>
            <person name="Ovreas L."/>
            <person name="Rohde M."/>
            <person name="Galperin M.Y."/>
            <person name="Jogler C."/>
        </authorList>
    </citation>
    <scope>NUCLEOTIDE SEQUENCE [LARGE SCALE GENOMIC DNA]</scope>
    <source>
        <strain evidence="10 11">Pla123a</strain>
    </source>
</reference>
<feature type="transmembrane region" description="Helical" evidence="8">
    <location>
        <begin position="154"/>
        <end position="171"/>
    </location>
</feature>
<feature type="compositionally biased region" description="Basic and acidic residues" evidence="7">
    <location>
        <begin position="241"/>
        <end position="250"/>
    </location>
</feature>
<keyword evidence="6" id="KW-0813">Transport</keyword>
<keyword evidence="5 8" id="KW-0472">Membrane</keyword>
<keyword evidence="3 8" id="KW-0812">Transmembrane</keyword>
<evidence type="ECO:0000256" key="2">
    <source>
        <dbReference type="ARBA" id="ARBA00022475"/>
    </source>
</evidence>
<keyword evidence="11" id="KW-1185">Reference proteome</keyword>
<evidence type="ECO:0000256" key="8">
    <source>
        <dbReference type="SAM" id="Phobius"/>
    </source>
</evidence>
<proteinExistence type="inferred from homology"/>
<feature type="transmembrane region" description="Helical" evidence="8">
    <location>
        <begin position="38"/>
        <end position="57"/>
    </location>
</feature>
<accession>A0A5C5XWJ4</accession>
<gene>
    <name evidence="10" type="ORF">Pla123a_44580</name>
</gene>
<feature type="transmembrane region" description="Helical" evidence="8">
    <location>
        <begin position="77"/>
        <end position="95"/>
    </location>
</feature>
<dbReference type="InterPro" id="IPR002898">
    <property type="entry name" value="MotA_ExbB_proton_chnl"/>
</dbReference>
<comment type="subcellular location">
    <subcellularLocation>
        <location evidence="1">Cell membrane</location>
        <topology evidence="1">Multi-pass membrane protein</topology>
    </subcellularLocation>
    <subcellularLocation>
        <location evidence="6">Membrane</location>
        <topology evidence="6">Multi-pass membrane protein</topology>
    </subcellularLocation>
</comment>
<evidence type="ECO:0000256" key="3">
    <source>
        <dbReference type="ARBA" id="ARBA00022692"/>
    </source>
</evidence>
<evidence type="ECO:0000313" key="10">
    <source>
        <dbReference type="EMBL" id="TWT67028.1"/>
    </source>
</evidence>
<feature type="transmembrane region" description="Helical" evidence="8">
    <location>
        <begin position="202"/>
        <end position="223"/>
    </location>
</feature>
<evidence type="ECO:0000313" key="11">
    <source>
        <dbReference type="Proteomes" id="UP000318478"/>
    </source>
</evidence>
<feature type="region of interest" description="Disordered" evidence="7">
    <location>
        <begin position="241"/>
        <end position="268"/>
    </location>
</feature>
<keyword evidence="2" id="KW-1003">Cell membrane</keyword>
<keyword evidence="4 8" id="KW-1133">Transmembrane helix</keyword>
<feature type="transmembrane region" description="Helical" evidence="8">
    <location>
        <begin position="6"/>
        <end position="26"/>
    </location>
</feature>
<dbReference type="GO" id="GO:0005886">
    <property type="term" value="C:plasma membrane"/>
    <property type="evidence" value="ECO:0007669"/>
    <property type="project" value="UniProtKB-SubCell"/>
</dbReference>
<dbReference type="GO" id="GO:0015031">
    <property type="term" value="P:protein transport"/>
    <property type="evidence" value="ECO:0007669"/>
    <property type="project" value="UniProtKB-KW"/>
</dbReference>
<feature type="domain" description="MotA/TolQ/ExbB proton channel" evidence="9">
    <location>
        <begin position="137"/>
        <end position="235"/>
    </location>
</feature>
<dbReference type="OrthoDB" id="263247at2"/>
<dbReference type="EMBL" id="SJPO01000013">
    <property type="protein sequence ID" value="TWT67028.1"/>
    <property type="molecule type" value="Genomic_DNA"/>
</dbReference>
<dbReference type="AlphaFoldDB" id="A0A5C5XWJ4"/>
<evidence type="ECO:0000256" key="5">
    <source>
        <dbReference type="ARBA" id="ARBA00023136"/>
    </source>
</evidence>
<evidence type="ECO:0000259" key="9">
    <source>
        <dbReference type="Pfam" id="PF01618"/>
    </source>
</evidence>
<protein>
    <recommendedName>
        <fullName evidence="9">MotA/TolQ/ExbB proton channel domain-containing protein</fullName>
    </recommendedName>
</protein>
<comment type="similarity">
    <text evidence="6">Belongs to the exbB/tolQ family.</text>
</comment>
<dbReference type="Proteomes" id="UP000318478">
    <property type="component" value="Unassembled WGS sequence"/>
</dbReference>
<evidence type="ECO:0000256" key="7">
    <source>
        <dbReference type="SAM" id="MobiDB-lite"/>
    </source>
</evidence>
<name>A0A5C5XWJ4_9BACT</name>
<dbReference type="Pfam" id="PF01618">
    <property type="entry name" value="MotA_ExbB"/>
    <property type="match status" value="1"/>
</dbReference>
<evidence type="ECO:0000256" key="4">
    <source>
        <dbReference type="ARBA" id="ARBA00022989"/>
    </source>
</evidence>
<evidence type="ECO:0000256" key="1">
    <source>
        <dbReference type="ARBA" id="ARBA00004651"/>
    </source>
</evidence>
<sequence>MLQKLIVDLFGQGGIFVVGLVLAYVIWQFGRRMADVPWLLAFAASVIAVGGCVIWQGHLLTDEIRGNELPDPFGVSYAILALFVSGLITNAKTFWRVSRELNAEQTGDASTTRRNLQIVLEQQGGSKQADGEVVELVDSQLDSREDLPRLIRKMLPTLGLVGTVIGLAIAMNELGGALSKAVGDQGGGVEDLMHSMQGALQGMGGAFVTTLLGATFGMLLMVLSTRTRLVMTRLIVEAKRQLDREGDQPRQQRKPPRPPRGYFRPEAN</sequence>
<organism evidence="10 11">
    <name type="scientific">Posidoniimonas polymericola</name>
    <dbReference type="NCBI Taxonomy" id="2528002"/>
    <lineage>
        <taxon>Bacteria</taxon>
        <taxon>Pseudomonadati</taxon>
        <taxon>Planctomycetota</taxon>
        <taxon>Planctomycetia</taxon>
        <taxon>Pirellulales</taxon>
        <taxon>Lacipirellulaceae</taxon>
        <taxon>Posidoniimonas</taxon>
    </lineage>
</organism>
<keyword evidence="6" id="KW-0653">Protein transport</keyword>
<dbReference type="RefSeq" id="WP_146591048.1">
    <property type="nucleotide sequence ID" value="NZ_SJPO01000013.1"/>
</dbReference>